<dbReference type="EMBL" id="ML179122">
    <property type="protein sequence ID" value="THU99242.1"/>
    <property type="molecule type" value="Genomic_DNA"/>
</dbReference>
<keyword evidence="1" id="KW-0472">Membrane</keyword>
<feature type="transmembrane region" description="Helical" evidence="1">
    <location>
        <begin position="36"/>
        <end position="56"/>
    </location>
</feature>
<dbReference type="Proteomes" id="UP000297245">
    <property type="component" value="Unassembled WGS sequence"/>
</dbReference>
<evidence type="ECO:0000313" key="4">
    <source>
        <dbReference type="Proteomes" id="UP000297245"/>
    </source>
</evidence>
<keyword evidence="4" id="KW-1185">Reference proteome</keyword>
<evidence type="ECO:0000256" key="2">
    <source>
        <dbReference type="SAM" id="SignalP"/>
    </source>
</evidence>
<keyword evidence="1" id="KW-0812">Transmembrane</keyword>
<keyword evidence="1" id="KW-1133">Transmembrane helix</keyword>
<feature type="transmembrane region" description="Helical" evidence="1">
    <location>
        <begin position="63"/>
        <end position="84"/>
    </location>
</feature>
<protein>
    <submittedName>
        <fullName evidence="3">Uncharacterized protein</fullName>
    </submittedName>
</protein>
<evidence type="ECO:0000313" key="3">
    <source>
        <dbReference type="EMBL" id="THU99242.1"/>
    </source>
</evidence>
<dbReference type="AlphaFoldDB" id="A0A4S8MA04"/>
<proteinExistence type="predicted"/>
<sequence length="177" mass="19821">MSLLFALATLQVALSVPTNMLPIVVAIQGLDGVNYKLFQGFFLASLMAYIFSKCVIIWQPNKWIPILLTLISIGNNVFAIASIITHANGRYKVYSPGSLDALDFLSKIGANHTVADYFYTAFLYTNFAVTMVMTSLIVHQDVWNWMGKIVSDIDHLQPWSFYEQEWVSLPLTGSCTL</sequence>
<feature type="transmembrane region" description="Helical" evidence="1">
    <location>
        <begin position="117"/>
        <end position="138"/>
    </location>
</feature>
<feature type="signal peptide" evidence="2">
    <location>
        <begin position="1"/>
        <end position="15"/>
    </location>
</feature>
<name>A0A4S8MA04_DENBC</name>
<accession>A0A4S8MA04</accession>
<feature type="chain" id="PRO_5020676560" evidence="2">
    <location>
        <begin position="16"/>
        <end position="177"/>
    </location>
</feature>
<evidence type="ECO:0000256" key="1">
    <source>
        <dbReference type="SAM" id="Phobius"/>
    </source>
</evidence>
<gene>
    <name evidence="3" type="ORF">K435DRAFT_795028</name>
</gene>
<reference evidence="3 4" key="1">
    <citation type="journal article" date="2019" name="Nat. Ecol. Evol.">
        <title>Megaphylogeny resolves global patterns of mushroom evolution.</title>
        <authorList>
            <person name="Varga T."/>
            <person name="Krizsan K."/>
            <person name="Foldi C."/>
            <person name="Dima B."/>
            <person name="Sanchez-Garcia M."/>
            <person name="Sanchez-Ramirez S."/>
            <person name="Szollosi G.J."/>
            <person name="Szarkandi J.G."/>
            <person name="Papp V."/>
            <person name="Albert L."/>
            <person name="Andreopoulos W."/>
            <person name="Angelini C."/>
            <person name="Antonin V."/>
            <person name="Barry K.W."/>
            <person name="Bougher N.L."/>
            <person name="Buchanan P."/>
            <person name="Buyck B."/>
            <person name="Bense V."/>
            <person name="Catcheside P."/>
            <person name="Chovatia M."/>
            <person name="Cooper J."/>
            <person name="Damon W."/>
            <person name="Desjardin D."/>
            <person name="Finy P."/>
            <person name="Geml J."/>
            <person name="Haridas S."/>
            <person name="Hughes K."/>
            <person name="Justo A."/>
            <person name="Karasinski D."/>
            <person name="Kautmanova I."/>
            <person name="Kiss B."/>
            <person name="Kocsube S."/>
            <person name="Kotiranta H."/>
            <person name="LaButti K.M."/>
            <person name="Lechner B.E."/>
            <person name="Liimatainen K."/>
            <person name="Lipzen A."/>
            <person name="Lukacs Z."/>
            <person name="Mihaltcheva S."/>
            <person name="Morgado L.N."/>
            <person name="Niskanen T."/>
            <person name="Noordeloos M.E."/>
            <person name="Ohm R.A."/>
            <person name="Ortiz-Santana B."/>
            <person name="Ovrebo C."/>
            <person name="Racz N."/>
            <person name="Riley R."/>
            <person name="Savchenko A."/>
            <person name="Shiryaev A."/>
            <person name="Soop K."/>
            <person name="Spirin V."/>
            <person name="Szebenyi C."/>
            <person name="Tomsovsky M."/>
            <person name="Tulloss R.E."/>
            <person name="Uehling J."/>
            <person name="Grigoriev I.V."/>
            <person name="Vagvolgyi C."/>
            <person name="Papp T."/>
            <person name="Martin F.M."/>
            <person name="Miettinen O."/>
            <person name="Hibbett D.S."/>
            <person name="Nagy L.G."/>
        </authorList>
    </citation>
    <scope>NUCLEOTIDE SEQUENCE [LARGE SCALE GENOMIC DNA]</scope>
    <source>
        <strain evidence="3 4">CBS 962.96</strain>
    </source>
</reference>
<organism evidence="3 4">
    <name type="scientific">Dendrothele bispora (strain CBS 962.96)</name>
    <dbReference type="NCBI Taxonomy" id="1314807"/>
    <lineage>
        <taxon>Eukaryota</taxon>
        <taxon>Fungi</taxon>
        <taxon>Dikarya</taxon>
        <taxon>Basidiomycota</taxon>
        <taxon>Agaricomycotina</taxon>
        <taxon>Agaricomycetes</taxon>
        <taxon>Agaricomycetidae</taxon>
        <taxon>Agaricales</taxon>
        <taxon>Agaricales incertae sedis</taxon>
        <taxon>Dendrothele</taxon>
    </lineage>
</organism>
<keyword evidence="2" id="KW-0732">Signal</keyword>